<dbReference type="PANTHER" id="PTHR32145:SF20">
    <property type="entry name" value="FLAVOPROTEIN"/>
    <property type="match status" value="1"/>
</dbReference>
<dbReference type="Proteomes" id="UP000295726">
    <property type="component" value="Unassembled WGS sequence"/>
</dbReference>
<evidence type="ECO:0000313" key="6">
    <source>
        <dbReference type="EMBL" id="TCS76712.1"/>
    </source>
</evidence>
<keyword evidence="7" id="KW-1185">Reference proteome</keyword>
<comment type="similarity">
    <text evidence="2">In the N-terminal section; belongs to the zinc metallo-hydrolase group 3 family.</text>
</comment>
<gene>
    <name evidence="6" type="ORF">EDD59_1229</name>
</gene>
<evidence type="ECO:0000256" key="3">
    <source>
        <dbReference type="ARBA" id="ARBA00022448"/>
    </source>
</evidence>
<dbReference type="SUPFAM" id="SSF52218">
    <property type="entry name" value="Flavoproteins"/>
    <property type="match status" value="1"/>
</dbReference>
<dbReference type="GO" id="GO:0010181">
    <property type="term" value="F:FMN binding"/>
    <property type="evidence" value="ECO:0007669"/>
    <property type="project" value="InterPro"/>
</dbReference>
<name>A0A4R3K2N2_9FIRM</name>
<dbReference type="SUPFAM" id="SSF56281">
    <property type="entry name" value="Metallo-hydrolase/oxidoreductase"/>
    <property type="match status" value="1"/>
</dbReference>
<dbReference type="InterPro" id="IPR045761">
    <property type="entry name" value="ODP_dom"/>
</dbReference>
<dbReference type="InterPro" id="IPR051285">
    <property type="entry name" value="NADH_oxidoreductase_modular"/>
</dbReference>
<dbReference type="EMBL" id="SLZZ01000022">
    <property type="protein sequence ID" value="TCS76712.1"/>
    <property type="molecule type" value="Genomic_DNA"/>
</dbReference>
<evidence type="ECO:0000259" key="5">
    <source>
        <dbReference type="PROSITE" id="PS50902"/>
    </source>
</evidence>
<dbReference type="Gene3D" id="3.40.50.360">
    <property type="match status" value="1"/>
</dbReference>
<protein>
    <submittedName>
        <fullName evidence="6">Flavorubredoxin</fullName>
    </submittedName>
</protein>
<dbReference type="CDD" id="cd07709">
    <property type="entry name" value="flavodiiron_proteins_MBL-fold"/>
    <property type="match status" value="1"/>
</dbReference>
<feature type="domain" description="Flavodoxin-like" evidence="5">
    <location>
        <begin position="256"/>
        <end position="396"/>
    </location>
</feature>
<dbReference type="Pfam" id="PF00258">
    <property type="entry name" value="Flavodoxin_1"/>
    <property type="match status" value="1"/>
</dbReference>
<dbReference type="PIRSF" id="PIRSF005243">
    <property type="entry name" value="ROO"/>
    <property type="match status" value="1"/>
</dbReference>
<dbReference type="InterPro" id="IPR001279">
    <property type="entry name" value="Metallo-B-lactamas"/>
</dbReference>
<dbReference type="InterPro" id="IPR016440">
    <property type="entry name" value="Rubredoxin-O_OxRdtase"/>
</dbReference>
<dbReference type="PANTHER" id="PTHR32145">
    <property type="entry name" value="DIFLAVIN FLAVOPROTEIN A 2-RELATED"/>
    <property type="match status" value="1"/>
</dbReference>
<organism evidence="6 7">
    <name type="scientific">Muricomes intestini</name>
    <dbReference type="NCBI Taxonomy" id="1796634"/>
    <lineage>
        <taxon>Bacteria</taxon>
        <taxon>Bacillati</taxon>
        <taxon>Bacillota</taxon>
        <taxon>Clostridia</taxon>
        <taxon>Lachnospirales</taxon>
        <taxon>Lachnospiraceae</taxon>
        <taxon>Muricomes</taxon>
    </lineage>
</organism>
<dbReference type="SMART" id="SM00849">
    <property type="entry name" value="Lactamase_B"/>
    <property type="match status" value="1"/>
</dbReference>
<dbReference type="OrthoDB" id="9807946at2"/>
<accession>A0A4R3K2N2</accession>
<dbReference type="InterPro" id="IPR029039">
    <property type="entry name" value="Flavoprotein-like_sf"/>
</dbReference>
<dbReference type="InterPro" id="IPR036866">
    <property type="entry name" value="RibonucZ/Hydroxyglut_hydro"/>
</dbReference>
<keyword evidence="4" id="KW-0249">Electron transport</keyword>
<dbReference type="InterPro" id="IPR008254">
    <property type="entry name" value="Flavodoxin/NO_synth"/>
</dbReference>
<dbReference type="Pfam" id="PF19583">
    <property type="entry name" value="ODP"/>
    <property type="match status" value="1"/>
</dbReference>
<evidence type="ECO:0000256" key="4">
    <source>
        <dbReference type="ARBA" id="ARBA00022982"/>
    </source>
</evidence>
<comment type="caution">
    <text evidence="6">The sequence shown here is derived from an EMBL/GenBank/DDBJ whole genome shotgun (WGS) entry which is preliminary data.</text>
</comment>
<reference evidence="6 7" key="1">
    <citation type="submission" date="2019-03" db="EMBL/GenBank/DDBJ databases">
        <title>Genomic Encyclopedia of Type Strains, Phase IV (KMG-IV): sequencing the most valuable type-strain genomes for metagenomic binning, comparative biology and taxonomic classification.</title>
        <authorList>
            <person name="Goeker M."/>
        </authorList>
    </citation>
    <scope>NUCLEOTIDE SEQUENCE [LARGE SCALE GENOMIC DNA]</scope>
    <source>
        <strain evidence="6 7">DSM 29489</strain>
    </source>
</reference>
<dbReference type="GO" id="GO:0046872">
    <property type="term" value="F:metal ion binding"/>
    <property type="evidence" value="ECO:0007669"/>
    <property type="project" value="InterPro"/>
</dbReference>
<sequence length="403" mass="45462">MYCFRKVTADLYWVGGSDRRLERFENMFPVPKGIAYNSYLLLDEKTVLFDTVDNAIGRQFLENVEGVLSGRVLDYLIINHMEPDHCSLIADLLLRYPDMQIIGNAKTFPMIDQFYGMDIEGKKNIIKEGDTFSCGKHTLHFIMAPMVHWPEVMMTYDETDKVLFSADAFGTFGALGGNIFNDEIDFDRDWLDESRRYYTNIVGKYGVQVQNVLKKICPLKIHYICSLHGPIWRNNLEYILDKYNLWSRYEPEVKGVMIAYASMYGNTENAADVLAVRLACAGVKNIAVHDISGTHVSELISDSFKYSHLVLASPTYNAGIYPVMANYLDDMKALNIQNRTVAVLGNGTWAPMSAKLIEAKISEMKNMTLLTENFAIKSALKETQLGALDELVGKLAGEIVGEA</sequence>
<evidence type="ECO:0000256" key="2">
    <source>
        <dbReference type="ARBA" id="ARBA00007121"/>
    </source>
</evidence>
<dbReference type="GO" id="GO:0016651">
    <property type="term" value="F:oxidoreductase activity, acting on NAD(P)H"/>
    <property type="evidence" value="ECO:0007669"/>
    <property type="project" value="UniProtKB-ARBA"/>
</dbReference>
<proteinExistence type="inferred from homology"/>
<dbReference type="PROSITE" id="PS50902">
    <property type="entry name" value="FLAVODOXIN_LIKE"/>
    <property type="match status" value="1"/>
</dbReference>
<comment type="cofactor">
    <cofactor evidence="1">
        <name>Fe cation</name>
        <dbReference type="ChEBI" id="CHEBI:24875"/>
    </cofactor>
</comment>
<dbReference type="Gene3D" id="3.60.15.10">
    <property type="entry name" value="Ribonuclease Z/Hydroxyacylglutathione hydrolase-like"/>
    <property type="match status" value="1"/>
</dbReference>
<keyword evidence="3" id="KW-0813">Transport</keyword>
<dbReference type="GO" id="GO:0009055">
    <property type="term" value="F:electron transfer activity"/>
    <property type="evidence" value="ECO:0007669"/>
    <property type="project" value="InterPro"/>
</dbReference>
<dbReference type="RefSeq" id="WP_132382704.1">
    <property type="nucleotide sequence ID" value="NZ_DAIPCY010000052.1"/>
</dbReference>
<evidence type="ECO:0000313" key="7">
    <source>
        <dbReference type="Proteomes" id="UP000295726"/>
    </source>
</evidence>
<evidence type="ECO:0000256" key="1">
    <source>
        <dbReference type="ARBA" id="ARBA00001962"/>
    </source>
</evidence>
<dbReference type="AlphaFoldDB" id="A0A4R3K2N2"/>